<dbReference type="InterPro" id="IPR024771">
    <property type="entry name" value="SUZ"/>
</dbReference>
<gene>
    <name evidence="4" type="primary">R3HDM1</name>
    <name evidence="4" type="ORF">EC973_005702</name>
</gene>
<evidence type="ECO:0000313" key="5">
    <source>
        <dbReference type="Proteomes" id="UP000605846"/>
    </source>
</evidence>
<comment type="caution">
    <text evidence="4">The sequence shown here is derived from an EMBL/GenBank/DDBJ whole genome shotgun (WGS) entry which is preliminary data.</text>
</comment>
<evidence type="ECO:0000256" key="1">
    <source>
        <dbReference type="ARBA" id="ARBA00022553"/>
    </source>
</evidence>
<feature type="compositionally biased region" description="Basic and acidic residues" evidence="2">
    <location>
        <begin position="186"/>
        <end position="198"/>
    </location>
</feature>
<dbReference type="GO" id="GO:0003676">
    <property type="term" value="F:nucleic acid binding"/>
    <property type="evidence" value="ECO:0007669"/>
    <property type="project" value="InterPro"/>
</dbReference>
<feature type="compositionally biased region" description="Polar residues" evidence="2">
    <location>
        <begin position="7"/>
        <end position="24"/>
    </location>
</feature>
<dbReference type="PROSITE" id="PS51673">
    <property type="entry name" value="SUZ"/>
    <property type="match status" value="1"/>
</dbReference>
<dbReference type="EMBL" id="JABAYA010000033">
    <property type="protein sequence ID" value="KAF7728665.1"/>
    <property type="molecule type" value="Genomic_DNA"/>
</dbReference>
<evidence type="ECO:0000259" key="3">
    <source>
        <dbReference type="PROSITE" id="PS51673"/>
    </source>
</evidence>
<reference evidence="4" key="1">
    <citation type="submission" date="2020-01" db="EMBL/GenBank/DDBJ databases">
        <title>Genome Sequencing of Three Apophysomyces-Like Fungal Strains Confirms a Novel Fungal Genus in the Mucoromycota with divergent Burkholderia-like Endosymbiotic Bacteria.</title>
        <authorList>
            <person name="Stajich J.E."/>
            <person name="Macias A.M."/>
            <person name="Carter-House D."/>
            <person name="Lovett B."/>
            <person name="Kasson L.R."/>
            <person name="Berry K."/>
            <person name="Grigoriev I."/>
            <person name="Chang Y."/>
            <person name="Spatafora J."/>
            <person name="Kasson M.T."/>
        </authorList>
    </citation>
    <scope>NUCLEOTIDE SEQUENCE</scope>
    <source>
        <strain evidence="4">NRRL A-21654</strain>
    </source>
</reference>
<evidence type="ECO:0000313" key="4">
    <source>
        <dbReference type="EMBL" id="KAF7728665.1"/>
    </source>
</evidence>
<dbReference type="InterPro" id="IPR051937">
    <property type="entry name" value="R3H_domain_containing"/>
</dbReference>
<proteinExistence type="predicted"/>
<dbReference type="OrthoDB" id="278430at2759"/>
<dbReference type="Pfam" id="PF12752">
    <property type="entry name" value="SUZ"/>
    <property type="match status" value="1"/>
</dbReference>
<protein>
    <submittedName>
        <fullName evidence="4">R3H domain-containing protein 1</fullName>
    </submittedName>
</protein>
<dbReference type="PANTHER" id="PTHR15672:SF8">
    <property type="entry name" value="PROTEIN ENCORE"/>
    <property type="match status" value="1"/>
</dbReference>
<name>A0A8H7BWP2_9FUNG</name>
<accession>A0A8H7BWP2</accession>
<dbReference type="InterPro" id="IPR036867">
    <property type="entry name" value="R3H_dom_sf"/>
</dbReference>
<dbReference type="SUPFAM" id="SSF82708">
    <property type="entry name" value="R3H domain"/>
    <property type="match status" value="1"/>
</dbReference>
<dbReference type="Pfam" id="PF01424">
    <property type="entry name" value="R3H"/>
    <property type="match status" value="1"/>
</dbReference>
<dbReference type="PANTHER" id="PTHR15672">
    <property type="entry name" value="CAMP-REGULATED PHOSPHOPROTEIN 21 RELATED R3H DOMAIN CONTAINING PROTEIN"/>
    <property type="match status" value="1"/>
</dbReference>
<sequence>MPDNQEIIHSTTNTSDETIRSSSVPILLKRPASLSHSSDKRPHTPDPSTLRSSTPTQNQNEPSLTNELDEFILGLLKKPQERIFLLKLEQDLEAFINNYQLFRLDLPQMNSYQRLMVHKVAPYFKLSHFYDPVRRSVFLCKNQYTELPSIRFPDLVEQDLEKEEAPKFKIMRRSPLPHAHTSKRTVPQDKKPKTYEERKAAYEEARARIFCGMESQSSDKEDEEE</sequence>
<feature type="compositionally biased region" description="Polar residues" evidence="2">
    <location>
        <begin position="46"/>
        <end position="64"/>
    </location>
</feature>
<dbReference type="AlphaFoldDB" id="A0A8H7BWP2"/>
<organism evidence="4 5">
    <name type="scientific">Apophysomyces ossiformis</name>
    <dbReference type="NCBI Taxonomy" id="679940"/>
    <lineage>
        <taxon>Eukaryota</taxon>
        <taxon>Fungi</taxon>
        <taxon>Fungi incertae sedis</taxon>
        <taxon>Mucoromycota</taxon>
        <taxon>Mucoromycotina</taxon>
        <taxon>Mucoromycetes</taxon>
        <taxon>Mucorales</taxon>
        <taxon>Mucorineae</taxon>
        <taxon>Mucoraceae</taxon>
        <taxon>Apophysomyces</taxon>
    </lineage>
</organism>
<dbReference type="InterPro" id="IPR001374">
    <property type="entry name" value="R3H_dom"/>
</dbReference>
<keyword evidence="1" id="KW-0597">Phosphoprotein</keyword>
<dbReference type="CDD" id="cd02642">
    <property type="entry name" value="R3H_encore_like"/>
    <property type="match status" value="1"/>
</dbReference>
<evidence type="ECO:0000256" key="2">
    <source>
        <dbReference type="SAM" id="MobiDB-lite"/>
    </source>
</evidence>
<keyword evidence="5" id="KW-1185">Reference proteome</keyword>
<dbReference type="Gene3D" id="3.30.1370.50">
    <property type="entry name" value="R3H-like domain"/>
    <property type="match status" value="1"/>
</dbReference>
<dbReference type="Proteomes" id="UP000605846">
    <property type="component" value="Unassembled WGS sequence"/>
</dbReference>
<dbReference type="SMART" id="SM00393">
    <property type="entry name" value="R3H"/>
    <property type="match status" value="1"/>
</dbReference>
<feature type="region of interest" description="Disordered" evidence="2">
    <location>
        <begin position="1"/>
        <end position="64"/>
    </location>
</feature>
<feature type="domain" description="SUZ" evidence="3">
    <location>
        <begin position="146"/>
        <end position="214"/>
    </location>
</feature>
<feature type="region of interest" description="Disordered" evidence="2">
    <location>
        <begin position="172"/>
        <end position="198"/>
    </location>
</feature>